<dbReference type="Proteomes" id="UP001596045">
    <property type="component" value="Unassembled WGS sequence"/>
</dbReference>
<keyword evidence="2" id="KW-1185">Reference proteome</keyword>
<dbReference type="RefSeq" id="WP_378996188.1">
    <property type="nucleotide sequence ID" value="NZ_JBHSMT010000012.1"/>
</dbReference>
<evidence type="ECO:0000313" key="2">
    <source>
        <dbReference type="Proteomes" id="UP001596045"/>
    </source>
</evidence>
<accession>A0ABW0M626</accession>
<protein>
    <submittedName>
        <fullName evidence="1">Uncharacterized protein</fullName>
    </submittedName>
</protein>
<dbReference type="EMBL" id="JBHSMT010000012">
    <property type="protein sequence ID" value="MFC5473584.1"/>
    <property type="molecule type" value="Genomic_DNA"/>
</dbReference>
<evidence type="ECO:0000313" key="1">
    <source>
        <dbReference type="EMBL" id="MFC5473584.1"/>
    </source>
</evidence>
<reference evidence="2" key="1">
    <citation type="journal article" date="2019" name="Int. J. Syst. Evol. Microbiol.">
        <title>The Global Catalogue of Microorganisms (GCM) 10K type strain sequencing project: providing services to taxonomists for standard genome sequencing and annotation.</title>
        <authorList>
            <consortium name="The Broad Institute Genomics Platform"/>
            <consortium name="The Broad Institute Genome Sequencing Center for Infectious Disease"/>
            <person name="Wu L."/>
            <person name="Ma J."/>
        </authorList>
    </citation>
    <scope>NUCLEOTIDE SEQUENCE [LARGE SCALE GENOMIC DNA]</scope>
    <source>
        <strain evidence="2">JCM 17066</strain>
    </source>
</reference>
<proteinExistence type="predicted"/>
<gene>
    <name evidence="1" type="ORF">ACFPM8_06380</name>
</gene>
<organism evidence="1 2">
    <name type="scientific">Paraherbaspirillum soli</name>
    <dbReference type="NCBI Taxonomy" id="631222"/>
    <lineage>
        <taxon>Bacteria</taxon>
        <taxon>Pseudomonadati</taxon>
        <taxon>Pseudomonadota</taxon>
        <taxon>Betaproteobacteria</taxon>
        <taxon>Burkholderiales</taxon>
        <taxon>Oxalobacteraceae</taxon>
        <taxon>Paraherbaspirillum</taxon>
    </lineage>
</organism>
<comment type="caution">
    <text evidence="1">The sequence shown here is derived from an EMBL/GenBank/DDBJ whole genome shotgun (WGS) entry which is preliminary data.</text>
</comment>
<name>A0ABW0M626_9BURK</name>
<sequence length="122" mass="13943">MDEAVKQQILSQCYSRRYDTEYRRQYQYQSDATDVRNYVKLKPAEIIDLLDNAAFTARAQARNLLQLMRVQLWLPSAAPHAGGTGDARGVDNNLHITLKVGNRSYHLRCKELPSLHVIQITG</sequence>